<dbReference type="InterPro" id="IPR051686">
    <property type="entry name" value="Lipoprotein_DolP"/>
</dbReference>
<evidence type="ECO:0000313" key="3">
    <source>
        <dbReference type="EMBL" id="MEL1244972.1"/>
    </source>
</evidence>
<evidence type="ECO:0000256" key="1">
    <source>
        <dbReference type="ARBA" id="ARBA00022729"/>
    </source>
</evidence>
<dbReference type="Pfam" id="PF04972">
    <property type="entry name" value="BON"/>
    <property type="match status" value="3"/>
</dbReference>
<accession>A0ABU9HZI4</accession>
<dbReference type="EMBL" id="JBBYHR010000006">
    <property type="protein sequence ID" value="MEL1244972.1"/>
    <property type="molecule type" value="Genomic_DNA"/>
</dbReference>
<gene>
    <name evidence="3" type="ORF">AAEO56_11910</name>
</gene>
<dbReference type="RefSeq" id="WP_341697287.1">
    <property type="nucleotide sequence ID" value="NZ_JBBYHR010000006.1"/>
</dbReference>
<feature type="domain" description="BON" evidence="2">
    <location>
        <begin position="149"/>
        <end position="217"/>
    </location>
</feature>
<evidence type="ECO:0000259" key="2">
    <source>
        <dbReference type="PROSITE" id="PS50914"/>
    </source>
</evidence>
<dbReference type="InterPro" id="IPR007055">
    <property type="entry name" value="BON_dom"/>
</dbReference>
<comment type="caution">
    <text evidence="3">The sequence shown here is derived from an EMBL/GenBank/DDBJ whole genome shotgun (WGS) entry which is preliminary data.</text>
</comment>
<dbReference type="SMART" id="SM00749">
    <property type="entry name" value="BON"/>
    <property type="match status" value="3"/>
</dbReference>
<name>A0ABU9HZI4_9FLAO</name>
<dbReference type="InterPro" id="IPR014004">
    <property type="entry name" value="Transpt-assoc_nodulatn_dom_bac"/>
</dbReference>
<reference evidence="3 4" key="1">
    <citation type="submission" date="2024-04" db="EMBL/GenBank/DDBJ databases">
        <title>Flavobacterium sp. DGU11 16S ribosomal RNA gene Genome sequencing and assembly.</title>
        <authorList>
            <person name="Park S."/>
        </authorList>
    </citation>
    <scope>NUCLEOTIDE SEQUENCE [LARGE SCALE GENOMIC DNA]</scope>
    <source>
        <strain evidence="3 4">DGU11</strain>
    </source>
</reference>
<keyword evidence="1" id="KW-0732">Signal</keyword>
<proteinExistence type="predicted"/>
<protein>
    <submittedName>
        <fullName evidence="3">BON domain-containing protein</fullName>
    </submittedName>
</protein>
<feature type="domain" description="BON" evidence="2">
    <location>
        <begin position="3"/>
        <end position="71"/>
    </location>
</feature>
<dbReference type="Proteomes" id="UP001464555">
    <property type="component" value="Unassembled WGS sequence"/>
</dbReference>
<feature type="domain" description="BON" evidence="2">
    <location>
        <begin position="78"/>
        <end position="146"/>
    </location>
</feature>
<keyword evidence="4" id="KW-1185">Reference proteome</keyword>
<organism evidence="3 4">
    <name type="scientific">Flavobacterium arundinis</name>
    <dbReference type="NCBI Taxonomy" id="3139143"/>
    <lineage>
        <taxon>Bacteria</taxon>
        <taxon>Pseudomonadati</taxon>
        <taxon>Bacteroidota</taxon>
        <taxon>Flavobacteriia</taxon>
        <taxon>Flavobacteriales</taxon>
        <taxon>Flavobacteriaceae</taxon>
        <taxon>Flavobacterium</taxon>
    </lineage>
</organism>
<dbReference type="Gene3D" id="3.30.1340.30">
    <property type="match status" value="3"/>
</dbReference>
<sequence>MAANESLQRRIQQALQWEPLLHTSEIGVTAKDGVITLSGTVSCPAKKAQAEEAVKKVLGVRAVVENIEISNSAPGSNNDNEIAKKVINAFLWNTEIAAEKIQVKVESGWVTLSGEVAWKQQKETAKKTIINMIGVRGVINNIAICPNRDHQISIKDIMAALLKSGLVNAEGIHIETEGNTVILLGKIDSWYEKEEVAKIVWNAPGVAEVDNRLEVRFGREFD</sequence>
<dbReference type="PANTHER" id="PTHR34606:SF4">
    <property type="entry name" value="OUTER MEMBRANE LIPOPROTEIN DOLP"/>
    <property type="match status" value="1"/>
</dbReference>
<dbReference type="PROSITE" id="PS50914">
    <property type="entry name" value="BON"/>
    <property type="match status" value="3"/>
</dbReference>
<dbReference type="PANTHER" id="PTHR34606">
    <property type="entry name" value="BON DOMAIN-CONTAINING PROTEIN"/>
    <property type="match status" value="1"/>
</dbReference>
<evidence type="ECO:0000313" key="4">
    <source>
        <dbReference type="Proteomes" id="UP001464555"/>
    </source>
</evidence>